<evidence type="ECO:0000256" key="1">
    <source>
        <dbReference type="ARBA" id="ARBA00000900"/>
    </source>
</evidence>
<dbReference type="GO" id="GO:0005886">
    <property type="term" value="C:plasma membrane"/>
    <property type="evidence" value="ECO:0007669"/>
    <property type="project" value="TreeGrafter"/>
</dbReference>
<feature type="compositionally biased region" description="Low complexity" evidence="9">
    <location>
        <begin position="235"/>
        <end position="246"/>
    </location>
</feature>
<evidence type="ECO:0000259" key="10">
    <source>
        <dbReference type="PROSITE" id="PS50135"/>
    </source>
</evidence>
<evidence type="ECO:0000256" key="4">
    <source>
        <dbReference type="ARBA" id="ARBA00022679"/>
    </source>
</evidence>
<reference evidence="11 12" key="1">
    <citation type="submission" date="2018-11" db="EMBL/GenBank/DDBJ databases">
        <authorList>
            <consortium name="Pathogen Informatics"/>
        </authorList>
    </citation>
    <scope>NUCLEOTIDE SEQUENCE [LARGE SCALE GENOMIC DNA]</scope>
</reference>
<comment type="catalytic activity">
    <reaction evidence="1">
        <text>S-ubiquitinyl-[E2 ubiquitin-conjugating enzyme]-L-cysteine + [acceptor protein]-L-lysine = [E2 ubiquitin-conjugating enzyme]-L-cysteine + N(6)-ubiquitinyl-[acceptor protein]-L-lysine.</text>
        <dbReference type="EC" id="2.3.2.27"/>
    </reaction>
</comment>
<dbReference type="EC" id="2.3.2.27" evidence="3"/>
<evidence type="ECO:0000256" key="9">
    <source>
        <dbReference type="SAM" id="MobiDB-lite"/>
    </source>
</evidence>
<dbReference type="SUPFAM" id="SSF57850">
    <property type="entry name" value="RING/U-box"/>
    <property type="match status" value="1"/>
</dbReference>
<dbReference type="GO" id="GO:0045202">
    <property type="term" value="C:synapse"/>
    <property type="evidence" value="ECO:0007669"/>
    <property type="project" value="GOC"/>
</dbReference>
<evidence type="ECO:0000256" key="7">
    <source>
        <dbReference type="ARBA" id="ARBA00022833"/>
    </source>
</evidence>
<evidence type="ECO:0000313" key="11">
    <source>
        <dbReference type="EMBL" id="VDM30739.1"/>
    </source>
</evidence>
<dbReference type="GO" id="GO:0061630">
    <property type="term" value="F:ubiquitin protein ligase activity"/>
    <property type="evidence" value="ECO:0007669"/>
    <property type="project" value="UniProtKB-EC"/>
</dbReference>
<keyword evidence="6 8" id="KW-0863">Zinc-finger</keyword>
<dbReference type="InterPro" id="IPR000433">
    <property type="entry name" value="Znf_ZZ"/>
</dbReference>
<dbReference type="PROSITE" id="PS01357">
    <property type="entry name" value="ZF_ZZ_1"/>
    <property type="match status" value="1"/>
</dbReference>
<keyword evidence="7" id="KW-0862">Zinc</keyword>
<evidence type="ECO:0000256" key="5">
    <source>
        <dbReference type="ARBA" id="ARBA00022723"/>
    </source>
</evidence>
<keyword evidence="5" id="KW-0479">Metal-binding</keyword>
<feature type="compositionally biased region" description="Basic and acidic residues" evidence="9">
    <location>
        <begin position="254"/>
        <end position="266"/>
    </location>
</feature>
<dbReference type="Pfam" id="PF05605">
    <property type="entry name" value="zf-Di19"/>
    <property type="match status" value="1"/>
</dbReference>
<evidence type="ECO:0000256" key="2">
    <source>
        <dbReference type="ARBA" id="ARBA00010938"/>
    </source>
</evidence>
<dbReference type="GO" id="GO:0008270">
    <property type="term" value="F:zinc ion binding"/>
    <property type="evidence" value="ECO:0007669"/>
    <property type="project" value="UniProtKB-KW"/>
</dbReference>
<dbReference type="EMBL" id="UYWX01020307">
    <property type="protein sequence ID" value="VDM30739.1"/>
    <property type="molecule type" value="Genomic_DNA"/>
</dbReference>
<gene>
    <name evidence="11" type="ORF">TTAC_LOCUS6518</name>
</gene>
<dbReference type="PROSITE" id="PS50135">
    <property type="entry name" value="ZF_ZZ_2"/>
    <property type="match status" value="1"/>
</dbReference>
<comment type="similarity">
    <text evidence="2">Belongs to the KCMF1 family.</text>
</comment>
<evidence type="ECO:0000313" key="12">
    <source>
        <dbReference type="Proteomes" id="UP000274429"/>
    </source>
</evidence>
<dbReference type="InterPro" id="IPR008598">
    <property type="entry name" value="Di19_Zn-bd"/>
</dbReference>
<dbReference type="InterPro" id="IPR043145">
    <property type="entry name" value="Znf_ZZ_sf"/>
</dbReference>
<evidence type="ECO:0000256" key="3">
    <source>
        <dbReference type="ARBA" id="ARBA00012483"/>
    </source>
</evidence>
<feature type="domain" description="ZZ-type" evidence="10">
    <location>
        <begin position="10"/>
        <end position="66"/>
    </location>
</feature>
<protein>
    <recommendedName>
        <fullName evidence="3">RING-type E3 ubiquitin transferase</fullName>
        <ecNumber evidence="3">2.3.2.27</ecNumber>
    </recommendedName>
</protein>
<dbReference type="Gene3D" id="3.30.60.90">
    <property type="match status" value="1"/>
</dbReference>
<proteinExistence type="inferred from homology"/>
<dbReference type="Proteomes" id="UP000274429">
    <property type="component" value="Unassembled WGS sequence"/>
</dbReference>
<name>A0A3P7FP77_HYDTA</name>
<dbReference type="AlphaFoldDB" id="A0A3P7FP77"/>
<evidence type="ECO:0000256" key="8">
    <source>
        <dbReference type="PROSITE-ProRule" id="PRU00228"/>
    </source>
</evidence>
<feature type="region of interest" description="Disordered" evidence="9">
    <location>
        <begin position="225"/>
        <end position="301"/>
    </location>
</feature>
<keyword evidence="12" id="KW-1185">Reference proteome</keyword>
<dbReference type="OrthoDB" id="7873042at2759"/>
<dbReference type="Pfam" id="PF00569">
    <property type="entry name" value="ZZ"/>
    <property type="match status" value="1"/>
</dbReference>
<dbReference type="PANTHER" id="PTHR12268">
    <property type="entry name" value="E3 UBIQUITIN-PROTEIN LIGASE KCMF1"/>
    <property type="match status" value="1"/>
</dbReference>
<feature type="compositionally biased region" description="Low complexity" evidence="9">
    <location>
        <begin position="281"/>
        <end position="299"/>
    </location>
</feature>
<dbReference type="PANTHER" id="PTHR12268:SF13">
    <property type="entry name" value="E3 UBIQUITIN-PROTEIN LIGASE KCMF1"/>
    <property type="match status" value="1"/>
</dbReference>
<sequence length="387" mass="42011">MSNFSCVVYVVGIKCDACEANAFRLRRYKCLRCVDFDLCGPCYDRRAEALSHRKNHPMQCLILESDRKIFFPNSKSNEMARSYICPICGAPGFKAVDLGAHVHAKHSNSRMGVLCPICIYPPLGNSAGGRSSNPNRIHNSFSTHLSDVHRLKALTSGTPTTTTPDILSPAVIETFLTRDPNYFYEPAETEQRVCNHGSFGRSLLSAEEQELFDLIATSSMVPDGQGLRFRTPHNSSPSVSGQVSHSEQVASSKVIEKQADSSRPEAGDEASESGPQLALLNRNINSNNNGGEENNGNAESQEHAVSSATVVGSITVEEVQSDSVAAPVEPVSSLVSYGDTAAILDPRVFEAAKKKCDPVWLSFVHELIWDSLHIAGLSLTPSEGEKE</sequence>
<accession>A0A3P7FP77</accession>
<dbReference type="CDD" id="cd02338">
    <property type="entry name" value="ZZ_PCMF_like"/>
    <property type="match status" value="1"/>
</dbReference>
<keyword evidence="4" id="KW-0808">Transferase</keyword>
<dbReference type="InterPro" id="IPR050774">
    <property type="entry name" value="KCMF1/Dystrophin"/>
</dbReference>
<organism evidence="11 12">
    <name type="scientific">Hydatigena taeniaeformis</name>
    <name type="common">Feline tapeworm</name>
    <name type="synonym">Taenia taeniaeformis</name>
    <dbReference type="NCBI Taxonomy" id="6205"/>
    <lineage>
        <taxon>Eukaryota</taxon>
        <taxon>Metazoa</taxon>
        <taxon>Spiralia</taxon>
        <taxon>Lophotrochozoa</taxon>
        <taxon>Platyhelminthes</taxon>
        <taxon>Cestoda</taxon>
        <taxon>Eucestoda</taxon>
        <taxon>Cyclophyllidea</taxon>
        <taxon>Taeniidae</taxon>
        <taxon>Hydatigera</taxon>
    </lineage>
</organism>
<dbReference type="GO" id="GO:0099536">
    <property type="term" value="P:synaptic signaling"/>
    <property type="evidence" value="ECO:0007669"/>
    <property type="project" value="TreeGrafter"/>
</dbReference>
<evidence type="ECO:0000256" key="6">
    <source>
        <dbReference type="ARBA" id="ARBA00022771"/>
    </source>
</evidence>
<dbReference type="SMART" id="SM00291">
    <property type="entry name" value="ZnF_ZZ"/>
    <property type="match status" value="1"/>
</dbReference>